<dbReference type="AlphaFoldDB" id="A0A3M0GNV3"/>
<keyword evidence="3" id="KW-1185">Reference proteome</keyword>
<feature type="compositionally biased region" description="Low complexity" evidence="1">
    <location>
        <begin position="7"/>
        <end position="17"/>
    </location>
</feature>
<name>A0A3M0GNV3_9ACTN</name>
<sequence length="103" mass="10637">MDVVGDLGSPGRRPGPAGRSGLGGAGPIFRTILSQPDRNLVLAQWDKARDELAARYPTAPALMDAAKAEVAMQTSHTLGLYPPTPAIATQNYPALSVVMGGAP</sequence>
<organism evidence="2 3">
    <name type="scientific">Tessaracoccus antarcticus</name>
    <dbReference type="NCBI Taxonomy" id="2479848"/>
    <lineage>
        <taxon>Bacteria</taxon>
        <taxon>Bacillati</taxon>
        <taxon>Actinomycetota</taxon>
        <taxon>Actinomycetes</taxon>
        <taxon>Propionibacteriales</taxon>
        <taxon>Propionibacteriaceae</taxon>
        <taxon>Tessaracoccus</taxon>
    </lineage>
</organism>
<evidence type="ECO:0000256" key="1">
    <source>
        <dbReference type="SAM" id="MobiDB-lite"/>
    </source>
</evidence>
<evidence type="ECO:0000313" key="3">
    <source>
        <dbReference type="Proteomes" id="UP000275256"/>
    </source>
</evidence>
<comment type="caution">
    <text evidence="2">The sequence shown here is derived from an EMBL/GenBank/DDBJ whole genome shotgun (WGS) entry which is preliminary data.</text>
</comment>
<feature type="region of interest" description="Disordered" evidence="1">
    <location>
        <begin position="1"/>
        <end position="26"/>
    </location>
</feature>
<protein>
    <submittedName>
        <fullName evidence="2">Uncharacterized protein</fullName>
    </submittedName>
</protein>
<dbReference type="Proteomes" id="UP000275256">
    <property type="component" value="Unassembled WGS sequence"/>
</dbReference>
<evidence type="ECO:0000313" key="2">
    <source>
        <dbReference type="EMBL" id="RMB58966.1"/>
    </source>
</evidence>
<gene>
    <name evidence="2" type="ORF">EAX62_12760</name>
</gene>
<dbReference type="EMBL" id="REFW01000003">
    <property type="protein sequence ID" value="RMB58966.1"/>
    <property type="molecule type" value="Genomic_DNA"/>
</dbReference>
<proteinExistence type="predicted"/>
<reference evidence="2 3" key="1">
    <citation type="submission" date="2018-10" db="EMBL/GenBank/DDBJ databases">
        <title>Tessaracoccus antarcticuss sp. nov., isolated from sediment.</title>
        <authorList>
            <person name="Zhou L.Y."/>
            <person name="Du Z.J."/>
        </authorList>
    </citation>
    <scope>NUCLEOTIDE SEQUENCE [LARGE SCALE GENOMIC DNA]</scope>
    <source>
        <strain evidence="2 3">JDX10</strain>
    </source>
</reference>
<accession>A0A3M0GNV3</accession>